<dbReference type="InterPro" id="IPR036291">
    <property type="entry name" value="NAD(P)-bd_dom_sf"/>
</dbReference>
<dbReference type="RefSeq" id="WP_183267241.1">
    <property type="nucleotide sequence ID" value="NZ_JACHFJ010000013.1"/>
</dbReference>
<comment type="caution">
    <text evidence="2">The sequence shown here is derived from an EMBL/GenBank/DDBJ whole genome shotgun (WGS) entry which is preliminary data.</text>
</comment>
<dbReference type="Pfam" id="PF01370">
    <property type="entry name" value="Epimerase"/>
    <property type="match status" value="1"/>
</dbReference>
<keyword evidence="3" id="KW-1185">Reference proteome</keyword>
<evidence type="ECO:0000259" key="1">
    <source>
        <dbReference type="SMART" id="SM00822"/>
    </source>
</evidence>
<dbReference type="InterPro" id="IPR051783">
    <property type="entry name" value="NAD(P)-dependent_oxidoreduct"/>
</dbReference>
<sequence length="328" mass="35486">MPSSRPRPPTRHDPPLVAVTGATGFLGLHLVTALAKAGANIRILVRRDPAHEAWKGLSFETIRGSLEDETALTRLTKGADAVIHAAGLIKALDRATFLRANRDGTARVTRMARQHAPGARFILISSLAAREPQLSSYAFSKRAAEDTAWQVYQDAPERLVIVRPPAIYGPWDRETLAIFKSARFPIVPLASQSRVATIHVSDAAEAIARLALGAGEAGLYALADDHPEGYPMTELLAEAARAMGRGQPRFLPLPARITRLAGRASGAWGRLRGQAPVFTAEKAEEILHPDWSVSAAELLPAYVHEPRLGLAEGFGQTAAWYKAKGWLK</sequence>
<evidence type="ECO:0000313" key="2">
    <source>
        <dbReference type="EMBL" id="MBB5374230.1"/>
    </source>
</evidence>
<reference evidence="2 3" key="1">
    <citation type="submission" date="2020-08" db="EMBL/GenBank/DDBJ databases">
        <title>Genomic Encyclopedia of Type Strains, Phase IV (KMG-IV): sequencing the most valuable type-strain genomes for metagenomic binning, comparative biology and taxonomic classification.</title>
        <authorList>
            <person name="Goeker M."/>
        </authorList>
    </citation>
    <scope>NUCLEOTIDE SEQUENCE [LARGE SCALE GENOMIC DNA]</scope>
    <source>
        <strain evidence="2 3">DSM 27026</strain>
    </source>
</reference>
<dbReference type="InterPro" id="IPR001509">
    <property type="entry name" value="Epimerase_deHydtase"/>
</dbReference>
<evidence type="ECO:0000313" key="3">
    <source>
        <dbReference type="Proteomes" id="UP000553706"/>
    </source>
</evidence>
<accession>A0A840VSD5</accession>
<dbReference type="Gene3D" id="3.40.50.720">
    <property type="entry name" value="NAD(P)-binding Rossmann-like Domain"/>
    <property type="match status" value="1"/>
</dbReference>
<dbReference type="PANTHER" id="PTHR48079:SF6">
    <property type="entry name" value="NAD(P)-BINDING DOMAIN-CONTAINING PROTEIN-RELATED"/>
    <property type="match status" value="1"/>
</dbReference>
<dbReference type="Proteomes" id="UP000553706">
    <property type="component" value="Unassembled WGS sequence"/>
</dbReference>
<proteinExistence type="predicted"/>
<dbReference type="GO" id="GO:0005737">
    <property type="term" value="C:cytoplasm"/>
    <property type="evidence" value="ECO:0007669"/>
    <property type="project" value="TreeGrafter"/>
</dbReference>
<dbReference type="PANTHER" id="PTHR48079">
    <property type="entry name" value="PROTEIN YEEZ"/>
    <property type="match status" value="1"/>
</dbReference>
<gene>
    <name evidence="2" type="ORF">HNP71_002501</name>
</gene>
<dbReference type="AlphaFoldDB" id="A0A840VSD5"/>
<protein>
    <submittedName>
        <fullName evidence="2">Nucleoside-diphosphate-sugar epimerase</fullName>
    </submittedName>
</protein>
<dbReference type="EMBL" id="JACHFJ010000013">
    <property type="protein sequence ID" value="MBB5374230.1"/>
    <property type="molecule type" value="Genomic_DNA"/>
</dbReference>
<organism evidence="2 3">
    <name type="scientific">Acidocella aromatica</name>
    <dbReference type="NCBI Taxonomy" id="1303579"/>
    <lineage>
        <taxon>Bacteria</taxon>
        <taxon>Pseudomonadati</taxon>
        <taxon>Pseudomonadota</taxon>
        <taxon>Alphaproteobacteria</taxon>
        <taxon>Acetobacterales</taxon>
        <taxon>Acidocellaceae</taxon>
        <taxon>Acidocella</taxon>
    </lineage>
</organism>
<feature type="domain" description="Ketoreductase" evidence="1">
    <location>
        <begin position="15"/>
        <end position="170"/>
    </location>
</feature>
<dbReference type="InterPro" id="IPR057326">
    <property type="entry name" value="KR_dom"/>
</dbReference>
<dbReference type="SUPFAM" id="SSF51735">
    <property type="entry name" value="NAD(P)-binding Rossmann-fold domains"/>
    <property type="match status" value="1"/>
</dbReference>
<name>A0A840VSD5_9PROT</name>
<dbReference type="GO" id="GO:0004029">
    <property type="term" value="F:aldehyde dehydrogenase (NAD+) activity"/>
    <property type="evidence" value="ECO:0007669"/>
    <property type="project" value="TreeGrafter"/>
</dbReference>
<dbReference type="SMART" id="SM00822">
    <property type="entry name" value="PKS_KR"/>
    <property type="match status" value="1"/>
</dbReference>